<keyword evidence="3" id="KW-1185">Reference proteome</keyword>
<dbReference type="STRING" id="376427.SAMN04487954_10220"/>
<proteinExistence type="predicted"/>
<keyword evidence="1" id="KW-0812">Transmembrane</keyword>
<evidence type="ECO:0000313" key="3">
    <source>
        <dbReference type="Proteomes" id="UP000198525"/>
    </source>
</evidence>
<evidence type="ECO:0000313" key="2">
    <source>
        <dbReference type="EMBL" id="SDI89379.1"/>
    </source>
</evidence>
<feature type="transmembrane region" description="Helical" evidence="1">
    <location>
        <begin position="63"/>
        <end position="82"/>
    </location>
</feature>
<dbReference type="RefSeq" id="WP_089682634.1">
    <property type="nucleotide sequence ID" value="NZ_FNES01000002.1"/>
</dbReference>
<feature type="transmembrane region" description="Helical" evidence="1">
    <location>
        <begin position="39"/>
        <end position="57"/>
    </location>
</feature>
<sequence length="87" mass="9609">MKPSTHDPRKLIEPALVFPLFVVIPGFSLVYLKRWKAASTFLFTCTIIVGAIFWLSLEDRMLIAATVIVALHGVVNAALLVIQGEKT</sequence>
<name>A0A1G8PA48_9GAMM</name>
<evidence type="ECO:0000256" key="1">
    <source>
        <dbReference type="SAM" id="Phobius"/>
    </source>
</evidence>
<gene>
    <name evidence="2" type="ORF">SAMN04487954_10220</name>
</gene>
<dbReference type="AlphaFoldDB" id="A0A1G8PA48"/>
<keyword evidence="1" id="KW-1133">Transmembrane helix</keyword>
<reference evidence="2 3" key="1">
    <citation type="submission" date="2016-10" db="EMBL/GenBank/DDBJ databases">
        <authorList>
            <person name="de Groot N.N."/>
        </authorList>
    </citation>
    <scope>NUCLEOTIDE SEQUENCE [LARGE SCALE GENOMIC DNA]</scope>
    <source>
        <strain evidence="2 3">CGMCC 1.6133</strain>
    </source>
</reference>
<dbReference type="EMBL" id="FNES01000002">
    <property type="protein sequence ID" value="SDI89379.1"/>
    <property type="molecule type" value="Genomic_DNA"/>
</dbReference>
<organism evidence="2 3">
    <name type="scientific">Billgrantia gudaonensis</name>
    <dbReference type="NCBI Taxonomy" id="376427"/>
    <lineage>
        <taxon>Bacteria</taxon>
        <taxon>Pseudomonadati</taxon>
        <taxon>Pseudomonadota</taxon>
        <taxon>Gammaproteobacteria</taxon>
        <taxon>Oceanospirillales</taxon>
        <taxon>Halomonadaceae</taxon>
        <taxon>Billgrantia</taxon>
    </lineage>
</organism>
<dbReference type="Proteomes" id="UP000198525">
    <property type="component" value="Unassembled WGS sequence"/>
</dbReference>
<keyword evidence="1" id="KW-0472">Membrane</keyword>
<feature type="transmembrane region" description="Helical" evidence="1">
    <location>
        <begin position="12"/>
        <end position="32"/>
    </location>
</feature>
<accession>A0A1G8PA48</accession>
<protein>
    <submittedName>
        <fullName evidence="2">Uncharacterized protein</fullName>
    </submittedName>
</protein>